<gene>
    <name evidence="10" type="primary">gerKC_5</name>
    <name evidence="10" type="ORF">PghCCS26_52980</name>
</gene>
<keyword evidence="5" id="KW-0472">Membrane</keyword>
<keyword evidence="3" id="KW-0309">Germination</keyword>
<dbReference type="InterPro" id="IPR057336">
    <property type="entry name" value="GerAC_N"/>
</dbReference>
<evidence type="ECO:0000256" key="1">
    <source>
        <dbReference type="ARBA" id="ARBA00004635"/>
    </source>
</evidence>
<evidence type="ECO:0000256" key="5">
    <source>
        <dbReference type="ARBA" id="ARBA00023136"/>
    </source>
</evidence>
<dbReference type="EMBL" id="BTCL01000026">
    <property type="protein sequence ID" value="GMK48168.1"/>
    <property type="molecule type" value="Genomic_DNA"/>
</dbReference>
<dbReference type="PANTHER" id="PTHR35789">
    <property type="entry name" value="SPORE GERMINATION PROTEIN B3"/>
    <property type="match status" value="1"/>
</dbReference>
<dbReference type="InterPro" id="IPR038501">
    <property type="entry name" value="Spore_GerAC_C_sf"/>
</dbReference>
<protein>
    <submittedName>
        <fullName evidence="10">Spore germination protein KC</fullName>
    </submittedName>
</protein>
<name>A0ABQ6NTI1_9BACL</name>
<evidence type="ECO:0000256" key="6">
    <source>
        <dbReference type="ARBA" id="ARBA00023139"/>
    </source>
</evidence>
<dbReference type="Proteomes" id="UP001285921">
    <property type="component" value="Unassembled WGS sequence"/>
</dbReference>
<reference evidence="10 11" key="1">
    <citation type="submission" date="2023-05" db="EMBL/GenBank/DDBJ databases">
        <title>Draft genome of Paenibacillus sp. CCS26.</title>
        <authorList>
            <person name="Akita H."/>
            <person name="Shinto Y."/>
            <person name="Kimura Z."/>
        </authorList>
    </citation>
    <scope>NUCLEOTIDE SEQUENCE [LARGE SCALE GENOMIC DNA]</scope>
    <source>
        <strain evidence="10 11">CCS26</strain>
    </source>
</reference>
<keyword evidence="7" id="KW-0449">Lipoprotein</keyword>
<dbReference type="Gene3D" id="6.20.190.10">
    <property type="entry name" value="Nutrient germinant receptor protein C, domain 1"/>
    <property type="match status" value="1"/>
</dbReference>
<comment type="caution">
    <text evidence="10">The sequence shown here is derived from an EMBL/GenBank/DDBJ whole genome shotgun (WGS) entry which is preliminary data.</text>
</comment>
<comment type="subcellular location">
    <subcellularLocation>
        <location evidence="1">Membrane</location>
        <topology evidence="1">Lipid-anchor</topology>
    </subcellularLocation>
</comment>
<comment type="similarity">
    <text evidence="2">Belongs to the GerABKC lipoprotein family.</text>
</comment>
<evidence type="ECO:0000259" key="8">
    <source>
        <dbReference type="Pfam" id="PF05504"/>
    </source>
</evidence>
<evidence type="ECO:0000259" key="9">
    <source>
        <dbReference type="Pfam" id="PF25198"/>
    </source>
</evidence>
<evidence type="ECO:0000313" key="11">
    <source>
        <dbReference type="Proteomes" id="UP001285921"/>
    </source>
</evidence>
<evidence type="ECO:0000256" key="7">
    <source>
        <dbReference type="ARBA" id="ARBA00023288"/>
    </source>
</evidence>
<sequence length="401" mass="45800">MNVCKRSGLAFIAFIMLASLLTGCWNRRELNAISVVLAMGIDWVDEQYQLTVQVSDPSQMSMNRSGERSPAIIFSERAPTIFEALRKITTKASRRMYLSHMRIVIINEKIAERGIRNPLDFLFRDHEVRPDFFMAVARGCDAKDILAFVTPMEVLPAIDLYKSLKVSESAWAPTSAVNVVDMMQKVTKDGIEPVLTGITLIGNRNKGMKIDNVKQPKAYAEYKYTGIGVLLDDRIVGWLGESDSKGYSYVSNNVRSTVGHVRCPNGRDNFVIEIYKSHAEIIPSIKDGKPHVKVEMKSDANIGEYHCDEDLGDEKVFSQMQQVAREEQRFTLEHSIRHVQRKYGADIYGFGEAFHRKYPRQWNKWKKQWPEIFKNDLQVEVVITSELHKTGKIVNTIHKQP</sequence>
<proteinExistence type="inferred from homology"/>
<organism evidence="10 11">
    <name type="scientific">Paenibacillus glycanilyticus</name>
    <dbReference type="NCBI Taxonomy" id="126569"/>
    <lineage>
        <taxon>Bacteria</taxon>
        <taxon>Bacillati</taxon>
        <taxon>Bacillota</taxon>
        <taxon>Bacilli</taxon>
        <taxon>Bacillales</taxon>
        <taxon>Paenibacillaceae</taxon>
        <taxon>Paenibacillus</taxon>
    </lineage>
</organism>
<feature type="domain" description="Spore germination GerAC-like C-terminal" evidence="8">
    <location>
        <begin position="225"/>
        <end position="391"/>
    </location>
</feature>
<evidence type="ECO:0000256" key="2">
    <source>
        <dbReference type="ARBA" id="ARBA00007886"/>
    </source>
</evidence>
<dbReference type="InterPro" id="IPR008844">
    <property type="entry name" value="Spore_GerAC-like"/>
</dbReference>
<keyword evidence="6" id="KW-0564">Palmitate</keyword>
<accession>A0ABQ6NTI1</accession>
<evidence type="ECO:0000256" key="3">
    <source>
        <dbReference type="ARBA" id="ARBA00022544"/>
    </source>
</evidence>
<keyword evidence="4" id="KW-0732">Signal</keyword>
<dbReference type="PANTHER" id="PTHR35789:SF1">
    <property type="entry name" value="SPORE GERMINATION PROTEIN B3"/>
    <property type="match status" value="1"/>
</dbReference>
<dbReference type="RefSeq" id="WP_317981898.1">
    <property type="nucleotide sequence ID" value="NZ_BTCL01000026.1"/>
</dbReference>
<dbReference type="Pfam" id="PF05504">
    <property type="entry name" value="Spore_GerAC"/>
    <property type="match status" value="1"/>
</dbReference>
<keyword evidence="11" id="KW-1185">Reference proteome</keyword>
<dbReference type="PROSITE" id="PS51257">
    <property type="entry name" value="PROKAR_LIPOPROTEIN"/>
    <property type="match status" value="1"/>
</dbReference>
<dbReference type="Gene3D" id="3.30.300.210">
    <property type="entry name" value="Nutrient germinant receptor protein C, domain 3"/>
    <property type="match status" value="1"/>
</dbReference>
<dbReference type="Pfam" id="PF25198">
    <property type="entry name" value="Spore_GerAC_N"/>
    <property type="match status" value="1"/>
</dbReference>
<dbReference type="InterPro" id="IPR046953">
    <property type="entry name" value="Spore_GerAC-like_C"/>
</dbReference>
<evidence type="ECO:0000256" key="4">
    <source>
        <dbReference type="ARBA" id="ARBA00022729"/>
    </source>
</evidence>
<dbReference type="NCBIfam" id="TIGR02887">
    <property type="entry name" value="spore_ger_x_C"/>
    <property type="match status" value="1"/>
</dbReference>
<feature type="domain" description="Spore germination protein N-terminal" evidence="9">
    <location>
        <begin position="26"/>
        <end position="199"/>
    </location>
</feature>
<evidence type="ECO:0000313" key="10">
    <source>
        <dbReference type="EMBL" id="GMK48168.1"/>
    </source>
</evidence>